<dbReference type="EMBL" id="CAKKLH010000057">
    <property type="protein sequence ID" value="CAH0101490.1"/>
    <property type="molecule type" value="Genomic_DNA"/>
</dbReference>
<dbReference type="GO" id="GO:0005315">
    <property type="term" value="F:phosphate transmembrane transporter activity"/>
    <property type="evidence" value="ECO:0007669"/>
    <property type="project" value="InterPro"/>
</dbReference>
<evidence type="ECO:0000256" key="1">
    <source>
        <dbReference type="ARBA" id="ARBA00004141"/>
    </source>
</evidence>
<evidence type="ECO:0000256" key="3">
    <source>
        <dbReference type="ARBA" id="ARBA00022448"/>
    </source>
</evidence>
<feature type="transmembrane region" description="Helical" evidence="8">
    <location>
        <begin position="30"/>
        <end position="50"/>
    </location>
</feature>
<feature type="transmembrane region" description="Helical" evidence="8">
    <location>
        <begin position="235"/>
        <end position="258"/>
    </location>
</feature>
<evidence type="ECO:0000313" key="10">
    <source>
        <dbReference type="EMBL" id="CAH0101490.1"/>
    </source>
</evidence>
<feature type="compositionally biased region" description="Polar residues" evidence="9">
    <location>
        <begin position="292"/>
        <end position="308"/>
    </location>
</feature>
<dbReference type="PANTHER" id="PTHR11101:SF80">
    <property type="entry name" value="PHOSPHATE TRANSPORTER"/>
    <property type="match status" value="1"/>
</dbReference>
<feature type="transmembrane region" description="Helical" evidence="8">
    <location>
        <begin position="71"/>
        <end position="91"/>
    </location>
</feature>
<protein>
    <recommendedName>
        <fullName evidence="8">Phosphate transporter</fullName>
    </recommendedName>
</protein>
<keyword evidence="5 8" id="KW-0812">Transmembrane</keyword>
<feature type="transmembrane region" description="Helical" evidence="8">
    <location>
        <begin position="111"/>
        <end position="132"/>
    </location>
</feature>
<evidence type="ECO:0000256" key="8">
    <source>
        <dbReference type="RuleBase" id="RU363058"/>
    </source>
</evidence>
<keyword evidence="7 8" id="KW-0472">Membrane</keyword>
<keyword evidence="6 8" id="KW-1133">Transmembrane helix</keyword>
<gene>
    <name evidence="10" type="ORF">DGAL_LOCUS3822</name>
</gene>
<organism evidence="10 11">
    <name type="scientific">Daphnia galeata</name>
    <dbReference type="NCBI Taxonomy" id="27404"/>
    <lineage>
        <taxon>Eukaryota</taxon>
        <taxon>Metazoa</taxon>
        <taxon>Ecdysozoa</taxon>
        <taxon>Arthropoda</taxon>
        <taxon>Crustacea</taxon>
        <taxon>Branchiopoda</taxon>
        <taxon>Diplostraca</taxon>
        <taxon>Cladocera</taxon>
        <taxon>Anomopoda</taxon>
        <taxon>Daphniidae</taxon>
        <taxon>Daphnia</taxon>
    </lineage>
</organism>
<comment type="function">
    <text evidence="8">Sodium-phosphate symporter.</text>
</comment>
<name>A0A8J2REY7_9CRUS</name>
<feature type="transmembrane region" description="Helical" evidence="8">
    <location>
        <begin position="496"/>
        <end position="514"/>
    </location>
</feature>
<evidence type="ECO:0000256" key="2">
    <source>
        <dbReference type="ARBA" id="ARBA00009916"/>
    </source>
</evidence>
<comment type="caution">
    <text evidence="10">The sequence shown here is derived from an EMBL/GenBank/DDBJ whole genome shotgun (WGS) entry which is preliminary data.</text>
</comment>
<dbReference type="AlphaFoldDB" id="A0A8J2REY7"/>
<reference evidence="10" key="1">
    <citation type="submission" date="2021-11" db="EMBL/GenBank/DDBJ databases">
        <authorList>
            <person name="Schell T."/>
        </authorList>
    </citation>
    <scope>NUCLEOTIDE SEQUENCE</scope>
    <source>
        <strain evidence="10">M5</strain>
    </source>
</reference>
<comment type="subcellular location">
    <subcellularLocation>
        <location evidence="1 8">Membrane</location>
        <topology evidence="1 8">Multi-pass membrane protein</topology>
    </subcellularLocation>
</comment>
<keyword evidence="3 8" id="KW-0813">Transport</keyword>
<dbReference type="GO" id="GO:0035435">
    <property type="term" value="P:phosphate ion transmembrane transport"/>
    <property type="evidence" value="ECO:0007669"/>
    <property type="project" value="TreeGrafter"/>
</dbReference>
<dbReference type="PANTHER" id="PTHR11101">
    <property type="entry name" value="PHOSPHATE TRANSPORTER"/>
    <property type="match status" value="1"/>
</dbReference>
<dbReference type="OrthoDB" id="260807at2759"/>
<feature type="transmembrane region" description="Helical" evidence="8">
    <location>
        <begin position="168"/>
        <end position="190"/>
    </location>
</feature>
<keyword evidence="11" id="KW-1185">Reference proteome</keyword>
<evidence type="ECO:0000256" key="7">
    <source>
        <dbReference type="ARBA" id="ARBA00023136"/>
    </source>
</evidence>
<evidence type="ECO:0000256" key="5">
    <source>
        <dbReference type="ARBA" id="ARBA00022692"/>
    </source>
</evidence>
<feature type="region of interest" description="Disordered" evidence="9">
    <location>
        <begin position="281"/>
        <end position="349"/>
    </location>
</feature>
<feature type="transmembrane region" description="Helical" evidence="8">
    <location>
        <begin position="586"/>
        <end position="607"/>
    </location>
</feature>
<dbReference type="Pfam" id="PF01384">
    <property type="entry name" value="PHO4"/>
    <property type="match status" value="1"/>
</dbReference>
<dbReference type="GO" id="GO:0016020">
    <property type="term" value="C:membrane"/>
    <property type="evidence" value="ECO:0007669"/>
    <property type="project" value="UniProtKB-SubCell"/>
</dbReference>
<sequence>MSSVTTMVSEAVTEVISSVGNGDIPYASELLWIVIVAFIVSFILAFGVGANDVANSFGTSVGAKVLTIRQACILATIFEIAGAVLIGYKVSDTMRKGIIDPSIYNNSNSELMMGNLAALGGSAVWLIIATFLKLPISGTHSIVGATIGFSLVAKGTQGVQWAKLGQIVASWFVSPVLSGLMSSALFLAIRKLILRKPAPLEYGLRALPIFYALTLGINVFSIVLDGPSLLYFDRIPWWGTIILSSIIGLVAGLVVQLIMVPRLRRSITEGHRTEEAARAKFAFGGDSGPGSAVSSANITPEESRNASMDNIPYNGVRTVNSELDPANTLHSRQAGKQRKPTETHTKPMRFGFRKSQPKTISLAGEESPFIAETRLDNQGNKGQPNSEQPTPIHGLSPCSSAVPLINAAGVPHATIVKKTMDVENPPSINVTSTLASASVDDPPEVVRLFSFLQIMTASFGAFAHGGNDVSNAIGPLVAIWLIFTEGNVEQKSETPLHILLFGGIGITIGLWVWGRRVIKTVGEDLTKLTSSSGFTIEIGAAFTVLVASKIGVPISTTHCKVGSVVFVGWAQTSRGGVDWALFRNIIFAWAVTVPIAGGLSAAIMAIFQACNLF</sequence>
<dbReference type="InterPro" id="IPR001204">
    <property type="entry name" value="Phos_transporter"/>
</dbReference>
<evidence type="ECO:0000256" key="6">
    <source>
        <dbReference type="ARBA" id="ARBA00022989"/>
    </source>
</evidence>
<evidence type="ECO:0000313" key="11">
    <source>
        <dbReference type="Proteomes" id="UP000789390"/>
    </source>
</evidence>
<evidence type="ECO:0000256" key="9">
    <source>
        <dbReference type="SAM" id="MobiDB-lite"/>
    </source>
</evidence>
<accession>A0A8J2REY7</accession>
<dbReference type="Proteomes" id="UP000789390">
    <property type="component" value="Unassembled WGS sequence"/>
</dbReference>
<keyword evidence="4 8" id="KW-0592">Phosphate transport</keyword>
<feature type="transmembrane region" description="Helical" evidence="8">
    <location>
        <begin position="202"/>
        <end position="223"/>
    </location>
</feature>
<proteinExistence type="inferred from homology"/>
<evidence type="ECO:0000256" key="4">
    <source>
        <dbReference type="ARBA" id="ARBA00022592"/>
    </source>
</evidence>
<comment type="similarity">
    <text evidence="2 8">Belongs to the inorganic phosphate transporter (PiT) (TC 2.A.20) family.</text>
</comment>